<feature type="signal peptide" evidence="1">
    <location>
        <begin position="1"/>
        <end position="21"/>
    </location>
</feature>
<protein>
    <submittedName>
        <fullName evidence="2">Uncharacterized protein</fullName>
    </submittedName>
</protein>
<organism evidence="2 3">
    <name type="scientific">Mauremys mutica</name>
    <name type="common">yellowpond turtle</name>
    <dbReference type="NCBI Taxonomy" id="74926"/>
    <lineage>
        <taxon>Eukaryota</taxon>
        <taxon>Metazoa</taxon>
        <taxon>Chordata</taxon>
        <taxon>Craniata</taxon>
        <taxon>Vertebrata</taxon>
        <taxon>Euteleostomi</taxon>
        <taxon>Archelosauria</taxon>
        <taxon>Testudinata</taxon>
        <taxon>Testudines</taxon>
        <taxon>Cryptodira</taxon>
        <taxon>Durocryptodira</taxon>
        <taxon>Testudinoidea</taxon>
        <taxon>Geoemydidae</taxon>
        <taxon>Geoemydinae</taxon>
        <taxon>Mauremys</taxon>
    </lineage>
</organism>
<dbReference type="Proteomes" id="UP000827986">
    <property type="component" value="Unassembled WGS sequence"/>
</dbReference>
<name>A0A9D3WVF0_9SAUR</name>
<feature type="chain" id="PRO_5038867566" evidence="1">
    <location>
        <begin position="22"/>
        <end position="117"/>
    </location>
</feature>
<dbReference type="AlphaFoldDB" id="A0A9D3WVF0"/>
<evidence type="ECO:0000313" key="3">
    <source>
        <dbReference type="Proteomes" id="UP000827986"/>
    </source>
</evidence>
<evidence type="ECO:0000256" key="1">
    <source>
        <dbReference type="SAM" id="SignalP"/>
    </source>
</evidence>
<proteinExistence type="predicted"/>
<gene>
    <name evidence="2" type="ORF">KIL84_003278</name>
</gene>
<keyword evidence="1" id="KW-0732">Signal</keyword>
<sequence length="117" mass="12438">MRTRFLKRVLLLSFVQAAAKCGEQQVEVPFANSHSDAVCWGWMVGSVIPGVVLSQYNKAASGGLITKTGAICSLSKLYGALQVQRSSGESLQLTRLLAHQGQGAVTGCQRFGGNPSR</sequence>
<keyword evidence="3" id="KW-1185">Reference proteome</keyword>
<evidence type="ECO:0000313" key="2">
    <source>
        <dbReference type="EMBL" id="KAH1167795.1"/>
    </source>
</evidence>
<comment type="caution">
    <text evidence="2">The sequence shown here is derived from an EMBL/GenBank/DDBJ whole genome shotgun (WGS) entry which is preliminary data.</text>
</comment>
<accession>A0A9D3WVF0</accession>
<reference evidence="2" key="1">
    <citation type="submission" date="2021-09" db="EMBL/GenBank/DDBJ databases">
        <title>The genome of Mauremys mutica provides insights into the evolution of semi-aquatic lifestyle.</title>
        <authorList>
            <person name="Gong S."/>
            <person name="Gao Y."/>
        </authorList>
    </citation>
    <scope>NUCLEOTIDE SEQUENCE</scope>
    <source>
        <strain evidence="2">MM-2020</strain>
        <tissue evidence="2">Muscle</tissue>
    </source>
</reference>
<dbReference type="EMBL" id="JAHDVG010000486">
    <property type="protein sequence ID" value="KAH1167795.1"/>
    <property type="molecule type" value="Genomic_DNA"/>
</dbReference>